<dbReference type="EMBL" id="MZ130480">
    <property type="protein sequence ID" value="QWM89645.1"/>
    <property type="molecule type" value="Genomic_DNA"/>
</dbReference>
<keyword evidence="2" id="KW-1185">Reference proteome</keyword>
<evidence type="ECO:0000313" key="2">
    <source>
        <dbReference type="Proteomes" id="UP000827372"/>
    </source>
</evidence>
<dbReference type="Proteomes" id="UP000827372">
    <property type="component" value="Segment"/>
</dbReference>
<organism evidence="1 2">
    <name type="scientific">uncultured phage cr91_1</name>
    <dbReference type="NCBI Taxonomy" id="2986403"/>
    <lineage>
        <taxon>Viruses</taxon>
        <taxon>Duplodnaviria</taxon>
        <taxon>Heunggongvirae</taxon>
        <taxon>Uroviricota</taxon>
        <taxon>Caudoviricetes</taxon>
        <taxon>Crassvirales</taxon>
        <taxon>Intestiviridae</taxon>
        <taxon>Crudevirinae</taxon>
        <taxon>Drivevirus</taxon>
        <taxon>Drivevirus gastrointestinalis</taxon>
    </lineage>
</organism>
<dbReference type="GeneID" id="75691504"/>
<dbReference type="Gene3D" id="3.90.320.10">
    <property type="match status" value="1"/>
</dbReference>
<protein>
    <submittedName>
        <fullName evidence="1">PD-(D/E)XK superfamily nuclease</fullName>
    </submittedName>
</protein>
<reference evidence="1 2" key="1">
    <citation type="submission" date="2021-04" db="EMBL/GenBank/DDBJ databases">
        <authorList>
            <person name="Shkoporov A.N."/>
            <person name="Stockdale S.R."/>
            <person name="Guerin E."/>
            <person name="Ross R.P."/>
            <person name="Hill C."/>
        </authorList>
    </citation>
    <scope>NUCLEOTIDE SEQUENCE [LARGE SCALE GENOMIC DNA]</scope>
    <source>
        <strain evidence="2">cr91_1</strain>
    </source>
</reference>
<dbReference type="RefSeq" id="YP_010359217.1">
    <property type="nucleotide sequence ID" value="NC_062770.1"/>
</dbReference>
<name>A0AAE7S0V3_9CAUD</name>
<proteinExistence type="predicted"/>
<dbReference type="KEGG" id="vg:75691504"/>
<dbReference type="InterPro" id="IPR011604">
    <property type="entry name" value="PDDEXK-like_dom_sf"/>
</dbReference>
<gene>
    <name evidence="1" type="primary">gp_16415</name>
</gene>
<evidence type="ECO:0000313" key="1">
    <source>
        <dbReference type="EMBL" id="QWM89645.1"/>
    </source>
</evidence>
<sequence length="334" mass="39064">MLELRDKRYNDVRLVFDEPQHKYTDTLGNSYISTTTILHQYQPKFDKTYWLKKKSKELGISEKKLEQQWDTIRDEACERGSNTHNGLEDGIKGGSQFKKAIQYLDERSDGQMITVADIPTILGNYKILDVEEFEELTEHKYPEIYDVFRQYTNAGYQIYAEIGMFLLDWLVSGTIDVLLLREDRMVIGDWKTNRGGLKFESGYFKKDKRQKPAQLTSDWVSKDETLLAPVNNLPNCNGSIYNLQLSMYAYAVEFILGIPCVGMWLCHIDSDFELNEYGQPKRFPDGLYHVKENPKEKTTFHVMPYRKREIELILNDRRMQLEAGAVNTQFKLDL</sequence>
<accession>A0AAE7S0V3</accession>